<proteinExistence type="predicted"/>
<gene>
    <name evidence="2" type="ORF">ETD83_02300</name>
</gene>
<organism evidence="2 3">
    <name type="scientific">Actinomadura soli</name>
    <dbReference type="NCBI Taxonomy" id="2508997"/>
    <lineage>
        <taxon>Bacteria</taxon>
        <taxon>Bacillati</taxon>
        <taxon>Actinomycetota</taxon>
        <taxon>Actinomycetes</taxon>
        <taxon>Streptosporangiales</taxon>
        <taxon>Thermomonosporaceae</taxon>
        <taxon>Actinomadura</taxon>
    </lineage>
</organism>
<dbReference type="AlphaFoldDB" id="A0A5C4JJZ5"/>
<accession>A0A5C4JJZ5</accession>
<dbReference type="Proteomes" id="UP000309174">
    <property type="component" value="Unassembled WGS sequence"/>
</dbReference>
<dbReference type="InterPro" id="IPR040829">
    <property type="entry name" value="Cap16_NUDIX"/>
</dbReference>
<dbReference type="EMBL" id="VCKW01000006">
    <property type="protein sequence ID" value="TMR06993.1"/>
    <property type="molecule type" value="Genomic_DNA"/>
</dbReference>
<sequence>MRAREVRISFSALVRIRDDDRHVLLHSPSRPGVFNPPGGVYKHFGPAARLLESWGFRPDRPEPLANDLHHDLRGFLPGKSIPAFERWFLSGAYRESATECLRRELAEELNEVELPHLVPHVRRLTFSHLRTTTTGPEPVAGKDYLQLRRFEVHDLCVGDAAAHQLRIELVRAGADVSVPLVICATSAEIRDGRHRRALIGGHAGFLSGDRRYLPDLPMIRE</sequence>
<protein>
    <recommendedName>
        <fullName evidence="1">CD-NTase-associated protein 16 NUDIX domain-containing protein</fullName>
    </recommendedName>
</protein>
<dbReference type="RefSeq" id="WP_138643364.1">
    <property type="nucleotide sequence ID" value="NZ_VCKW01000006.1"/>
</dbReference>
<evidence type="ECO:0000259" key="1">
    <source>
        <dbReference type="Pfam" id="PF18167"/>
    </source>
</evidence>
<dbReference type="OrthoDB" id="4195664at2"/>
<dbReference type="Pfam" id="PF18167">
    <property type="entry name" value="Sa_NUDIX"/>
    <property type="match status" value="1"/>
</dbReference>
<feature type="domain" description="CD-NTase-associated protein 16 NUDIX" evidence="1">
    <location>
        <begin position="5"/>
        <end position="203"/>
    </location>
</feature>
<evidence type="ECO:0000313" key="2">
    <source>
        <dbReference type="EMBL" id="TMR06993.1"/>
    </source>
</evidence>
<keyword evidence="3" id="KW-1185">Reference proteome</keyword>
<comment type="caution">
    <text evidence="2">The sequence shown here is derived from an EMBL/GenBank/DDBJ whole genome shotgun (WGS) entry which is preliminary data.</text>
</comment>
<name>A0A5C4JJZ5_9ACTN</name>
<evidence type="ECO:0000313" key="3">
    <source>
        <dbReference type="Proteomes" id="UP000309174"/>
    </source>
</evidence>
<reference evidence="2 3" key="1">
    <citation type="submission" date="2019-05" db="EMBL/GenBank/DDBJ databases">
        <title>Draft genome sequence of Actinomadura sp. 14C53.</title>
        <authorList>
            <person name="Saricaoglu S."/>
            <person name="Isik K."/>
        </authorList>
    </citation>
    <scope>NUCLEOTIDE SEQUENCE [LARGE SCALE GENOMIC DNA]</scope>
    <source>
        <strain evidence="2 3">14C53</strain>
    </source>
</reference>